<keyword evidence="4" id="KW-0378">Hydrolase</keyword>
<dbReference type="Pfam" id="PF00270">
    <property type="entry name" value="DEAD"/>
    <property type="match status" value="1"/>
</dbReference>
<dbReference type="InterPro" id="IPR014001">
    <property type="entry name" value="Helicase_ATP-bd"/>
</dbReference>
<dbReference type="AlphaFoldDB" id="A0A0N1PEU4"/>
<dbReference type="Pfam" id="PF21010">
    <property type="entry name" value="HA2_C"/>
    <property type="match status" value="1"/>
</dbReference>
<keyword evidence="12" id="KW-1185">Reference proteome</keyword>
<comment type="catalytic activity">
    <reaction evidence="7">
        <text>ATP + H2O = ADP + phosphate + H(+)</text>
        <dbReference type="Rhea" id="RHEA:13065"/>
        <dbReference type="ChEBI" id="CHEBI:15377"/>
        <dbReference type="ChEBI" id="CHEBI:15378"/>
        <dbReference type="ChEBI" id="CHEBI:30616"/>
        <dbReference type="ChEBI" id="CHEBI:43474"/>
        <dbReference type="ChEBI" id="CHEBI:456216"/>
        <dbReference type="EC" id="3.6.4.13"/>
    </reaction>
</comment>
<evidence type="ECO:0000256" key="7">
    <source>
        <dbReference type="ARBA" id="ARBA00047984"/>
    </source>
</evidence>
<dbReference type="InterPro" id="IPR048333">
    <property type="entry name" value="HA2_WH"/>
</dbReference>
<dbReference type="GO" id="GO:0016787">
    <property type="term" value="F:hydrolase activity"/>
    <property type="evidence" value="ECO:0007669"/>
    <property type="project" value="UniProtKB-KW"/>
</dbReference>
<comment type="similarity">
    <text evidence="1">Belongs to the DEAD box helicase family. DEAH subfamily.</text>
</comment>
<feature type="domain" description="Helicase C-terminal" evidence="10">
    <location>
        <begin position="421"/>
        <end position="606"/>
    </location>
</feature>
<dbReference type="EC" id="3.6.4.13" evidence="2"/>
<dbReference type="PANTHER" id="PTHR18934">
    <property type="entry name" value="ATP-DEPENDENT RNA HELICASE"/>
    <property type="match status" value="1"/>
</dbReference>
<sequence>MDKEALRQAQQASRTAFLRKAAAQQQKAAKAVVDQKLKDIEHGVVPTSITEAEFLLHRSAEVQAAGELFDVARRRQALGDEGEAPGRWDAPAPELQDGEALHASPPVHHVLQGDLHEDGVDKEALVASSALDTTATTPSANVSFVAMSEAEIAKRVSSHDYVQEKTLAELQQERAAALQGQRDRLQQQRKSLPIYQMRSELLRCIRDHRVVIMVGETGSGKTTQLLQYLYEEGFHLGPKARKTRAAAIETGGDSAGTMNTEQATSETEGADDSVEKDEELRLICTQPRLIAATSVAERVAQEVGRPCGSVVGYKVRFDDKTGPLTRILYVTDGMMLKEFINDPDLSTVGAIMVDEAHERSLNTDILLGLLRDVVRRNAQIKVIVASATINAAKFSSFFDNAPVFTVTGRTYPVECFYAGEPVADYVTESAQTVLSLHMERPLPGDILVFLPGQDDIETCAETLQRYVEEAKDQLRPLLILPIYSSLPAKEQARIYERTPTGTRKVVIATNIAETSITIDGVVYVVDCGLCKQDFYDPQAMVEELRVVPTSQASATQRAGRAGRTQAGKCYRLFTEYTFRNELPAETTPEILRCSMSAVVLQLKALGIHNLLEFDFLDAPSTASLERAIDHLYLLGAIKADGRLTVTGRRMAEFPMDPSLSKCLIRGCALGCGRHLAMAAAMLTLDSIFINSRDPAERQLIKSAKDHLFGFGNGDVTGYVRLMEEWLRAGTRAGEFCKSNGINARAMLRARDVLDQILKIYDRIGLVADLQPAKGQATAGGGEDGADDEGARLKALSSAAATHIDVAAITKAILSGFFFNVAKLGADKHSYTVVRPMDTGAPAGARRFESPEAADASVAEVHPSSFLFGAGRKPAAGVRANLASGPDSESGIPPVLRERPALVVFTQLRHTTKRFMTHVTAVASPEWVLQSAPVNYFQPEELETGLRKRRRP</sequence>
<dbReference type="InterPro" id="IPR011545">
    <property type="entry name" value="DEAD/DEAH_box_helicase_dom"/>
</dbReference>
<proteinExistence type="inferred from homology"/>
<dbReference type="Gene3D" id="3.40.50.300">
    <property type="entry name" value="P-loop containing nucleotide triphosphate hydrolases"/>
    <property type="match status" value="2"/>
</dbReference>
<feature type="compositionally biased region" description="Polar residues" evidence="8">
    <location>
        <begin position="256"/>
        <end position="267"/>
    </location>
</feature>
<dbReference type="Proteomes" id="UP000038009">
    <property type="component" value="Unassembled WGS sequence"/>
</dbReference>
<evidence type="ECO:0000259" key="9">
    <source>
        <dbReference type="PROSITE" id="PS51192"/>
    </source>
</evidence>
<dbReference type="InterPro" id="IPR001650">
    <property type="entry name" value="Helicase_C-like"/>
</dbReference>
<protein>
    <recommendedName>
        <fullName evidence="2">RNA helicase</fullName>
        <ecNumber evidence="2">3.6.4.13</ecNumber>
    </recommendedName>
</protein>
<dbReference type="CDD" id="cd18791">
    <property type="entry name" value="SF2_C_RHA"/>
    <property type="match status" value="1"/>
</dbReference>
<evidence type="ECO:0000256" key="4">
    <source>
        <dbReference type="ARBA" id="ARBA00022801"/>
    </source>
</evidence>
<evidence type="ECO:0000256" key="2">
    <source>
        <dbReference type="ARBA" id="ARBA00012552"/>
    </source>
</evidence>
<dbReference type="GO" id="GO:0003724">
    <property type="term" value="F:RNA helicase activity"/>
    <property type="evidence" value="ECO:0007669"/>
    <property type="project" value="UniProtKB-EC"/>
</dbReference>
<keyword evidence="6" id="KW-0067">ATP-binding</keyword>
<dbReference type="Pfam" id="PF07717">
    <property type="entry name" value="OB_NTP_bind"/>
    <property type="match status" value="1"/>
</dbReference>
<dbReference type="OrthoDB" id="10253254at2759"/>
<organism evidence="11 12">
    <name type="scientific">Leptomonas seymouri</name>
    <dbReference type="NCBI Taxonomy" id="5684"/>
    <lineage>
        <taxon>Eukaryota</taxon>
        <taxon>Discoba</taxon>
        <taxon>Euglenozoa</taxon>
        <taxon>Kinetoplastea</taxon>
        <taxon>Metakinetoplastina</taxon>
        <taxon>Trypanosomatida</taxon>
        <taxon>Trypanosomatidae</taxon>
        <taxon>Leishmaniinae</taxon>
        <taxon>Leptomonas</taxon>
    </lineage>
</organism>
<reference evidence="11 12" key="1">
    <citation type="journal article" date="2015" name="PLoS Pathog.">
        <title>Leptomonas seymouri: Adaptations to the Dixenous Life Cycle Analyzed by Genome Sequencing, Transcriptome Profiling and Co-infection with Leishmania donovani.</title>
        <authorList>
            <person name="Kraeva N."/>
            <person name="Butenko A."/>
            <person name="Hlavacova J."/>
            <person name="Kostygov A."/>
            <person name="Myskova J."/>
            <person name="Grybchuk D."/>
            <person name="Lestinova T."/>
            <person name="Votypka J."/>
            <person name="Volf P."/>
            <person name="Opperdoes F."/>
            <person name="Flegontov P."/>
            <person name="Lukes J."/>
            <person name="Yurchenko V."/>
        </authorList>
    </citation>
    <scope>NUCLEOTIDE SEQUENCE [LARGE SCALE GENOMIC DNA]</scope>
    <source>
        <strain evidence="11 12">ATCC 30220</strain>
    </source>
</reference>
<dbReference type="InterPro" id="IPR002464">
    <property type="entry name" value="DNA/RNA_helicase_DEAH_CS"/>
</dbReference>
<evidence type="ECO:0000313" key="12">
    <source>
        <dbReference type="Proteomes" id="UP000038009"/>
    </source>
</evidence>
<accession>A0A0N1PEU4</accession>
<evidence type="ECO:0000256" key="6">
    <source>
        <dbReference type="ARBA" id="ARBA00022840"/>
    </source>
</evidence>
<dbReference type="OMA" id="DGMMLKE"/>
<dbReference type="SMART" id="SM00487">
    <property type="entry name" value="DEXDc"/>
    <property type="match status" value="1"/>
</dbReference>
<gene>
    <name evidence="11" type="ORF">ABL78_1645</name>
</gene>
<dbReference type="VEuPathDB" id="TriTrypDB:Lsey_0028_0080"/>
<dbReference type="PROSITE" id="PS00690">
    <property type="entry name" value="DEAH_ATP_HELICASE"/>
    <property type="match status" value="1"/>
</dbReference>
<dbReference type="InterPro" id="IPR027417">
    <property type="entry name" value="P-loop_NTPase"/>
</dbReference>
<dbReference type="PROSITE" id="PS51192">
    <property type="entry name" value="HELICASE_ATP_BIND_1"/>
    <property type="match status" value="1"/>
</dbReference>
<evidence type="ECO:0000259" key="10">
    <source>
        <dbReference type="PROSITE" id="PS51194"/>
    </source>
</evidence>
<dbReference type="CDD" id="cd17917">
    <property type="entry name" value="DEXHc_RHA-like"/>
    <property type="match status" value="1"/>
</dbReference>
<evidence type="ECO:0000256" key="3">
    <source>
        <dbReference type="ARBA" id="ARBA00022741"/>
    </source>
</evidence>
<keyword evidence="3" id="KW-0547">Nucleotide-binding</keyword>
<name>A0A0N1PEU4_LEPSE</name>
<dbReference type="FunFam" id="3.40.50.300:FF:001279">
    <property type="entry name" value="ATP-dependent RNA helicase DEAH12 chloroplastic"/>
    <property type="match status" value="1"/>
</dbReference>
<dbReference type="SMART" id="SM00847">
    <property type="entry name" value="HA2"/>
    <property type="match status" value="1"/>
</dbReference>
<dbReference type="Gene3D" id="1.20.120.1080">
    <property type="match status" value="1"/>
</dbReference>
<dbReference type="GO" id="GO:0003723">
    <property type="term" value="F:RNA binding"/>
    <property type="evidence" value="ECO:0007669"/>
    <property type="project" value="TreeGrafter"/>
</dbReference>
<dbReference type="EMBL" id="LJSK01000028">
    <property type="protein sequence ID" value="KPI89222.1"/>
    <property type="molecule type" value="Genomic_DNA"/>
</dbReference>
<keyword evidence="5 11" id="KW-0347">Helicase</keyword>
<dbReference type="InterPro" id="IPR011709">
    <property type="entry name" value="DEAD-box_helicase_OB_fold"/>
</dbReference>
<dbReference type="GO" id="GO:0005524">
    <property type="term" value="F:ATP binding"/>
    <property type="evidence" value="ECO:0007669"/>
    <property type="project" value="UniProtKB-KW"/>
</dbReference>
<feature type="domain" description="Helicase ATP-binding" evidence="9">
    <location>
        <begin position="202"/>
        <end position="407"/>
    </location>
</feature>
<evidence type="ECO:0000313" key="11">
    <source>
        <dbReference type="EMBL" id="KPI89222.1"/>
    </source>
</evidence>
<dbReference type="Pfam" id="PF04408">
    <property type="entry name" value="WHD_HA2"/>
    <property type="match status" value="1"/>
</dbReference>
<evidence type="ECO:0000256" key="8">
    <source>
        <dbReference type="SAM" id="MobiDB-lite"/>
    </source>
</evidence>
<evidence type="ECO:0000256" key="5">
    <source>
        <dbReference type="ARBA" id="ARBA00022806"/>
    </source>
</evidence>
<comment type="caution">
    <text evidence="11">The sequence shown here is derived from an EMBL/GenBank/DDBJ whole genome shotgun (WGS) entry which is preliminary data.</text>
</comment>
<dbReference type="PANTHER" id="PTHR18934:SF269">
    <property type="entry name" value="SPLICING FACTOR ATP-DEPENDENT RNA HELICASE, PUTATIVE-RELATED"/>
    <property type="match status" value="1"/>
</dbReference>
<dbReference type="InterPro" id="IPR007502">
    <property type="entry name" value="Helicase-assoc_dom"/>
</dbReference>
<dbReference type="PROSITE" id="PS51194">
    <property type="entry name" value="HELICASE_CTER"/>
    <property type="match status" value="1"/>
</dbReference>
<dbReference type="Pfam" id="PF00271">
    <property type="entry name" value="Helicase_C"/>
    <property type="match status" value="1"/>
</dbReference>
<dbReference type="SMART" id="SM00490">
    <property type="entry name" value="HELICc"/>
    <property type="match status" value="1"/>
</dbReference>
<feature type="region of interest" description="Disordered" evidence="8">
    <location>
        <begin position="250"/>
        <end position="275"/>
    </location>
</feature>
<evidence type="ECO:0000256" key="1">
    <source>
        <dbReference type="ARBA" id="ARBA00008792"/>
    </source>
</evidence>
<dbReference type="SUPFAM" id="SSF52540">
    <property type="entry name" value="P-loop containing nucleoside triphosphate hydrolases"/>
    <property type="match status" value="1"/>
</dbReference>